<comment type="caution">
    <text evidence="6">The sequence shown here is derived from an EMBL/GenBank/DDBJ whole genome shotgun (WGS) entry which is preliminary data.</text>
</comment>
<dbReference type="Gene3D" id="1.10.1660.10">
    <property type="match status" value="1"/>
</dbReference>
<evidence type="ECO:0000256" key="2">
    <source>
        <dbReference type="ARBA" id="ARBA00023015"/>
    </source>
</evidence>
<gene>
    <name evidence="6" type="ORF">GCM10007043_19690</name>
</gene>
<dbReference type="Pfam" id="PF13411">
    <property type="entry name" value="MerR_1"/>
    <property type="match status" value="1"/>
</dbReference>
<evidence type="ECO:0000259" key="5">
    <source>
        <dbReference type="PROSITE" id="PS50937"/>
    </source>
</evidence>
<dbReference type="GO" id="GO:0003700">
    <property type="term" value="F:DNA-binding transcription factor activity"/>
    <property type="evidence" value="ECO:0007669"/>
    <property type="project" value="InterPro"/>
</dbReference>
<keyword evidence="1" id="KW-0678">Repressor</keyword>
<keyword evidence="7" id="KW-1185">Reference proteome</keyword>
<sequence length="131" mass="15166">MRTIDYYTQIGLLIPVRRSPSNYRYYGDDALVRLRWIERLKAEKYTLEEIRAWLDEIDHLLREGDLQSLAQRMEEVLASLEQAKKELAKLTPALSHLQGQDHDRVAKQFAARAMSTLQGMLVLLSNTPPTL</sequence>
<reference evidence="6" key="2">
    <citation type="submission" date="2020-09" db="EMBL/GenBank/DDBJ databases">
        <authorList>
            <person name="Sun Q."/>
            <person name="Ohkuma M."/>
        </authorList>
    </citation>
    <scope>NUCLEOTIDE SEQUENCE</scope>
    <source>
        <strain evidence="6">JCM 14719</strain>
    </source>
</reference>
<dbReference type="PANTHER" id="PTHR30204">
    <property type="entry name" value="REDOX-CYCLING DRUG-SENSING TRANSCRIPTIONAL ACTIVATOR SOXR"/>
    <property type="match status" value="1"/>
</dbReference>
<evidence type="ECO:0000256" key="3">
    <source>
        <dbReference type="ARBA" id="ARBA00023125"/>
    </source>
</evidence>
<evidence type="ECO:0000313" key="6">
    <source>
        <dbReference type="EMBL" id="GGK05734.1"/>
    </source>
</evidence>
<proteinExistence type="predicted"/>
<dbReference type="SMART" id="SM00422">
    <property type="entry name" value="HTH_MERR"/>
    <property type="match status" value="1"/>
</dbReference>
<keyword evidence="4" id="KW-0804">Transcription</keyword>
<dbReference type="InterPro" id="IPR047057">
    <property type="entry name" value="MerR_fam"/>
</dbReference>
<name>A0A8J3FCG2_9BACI</name>
<evidence type="ECO:0000256" key="1">
    <source>
        <dbReference type="ARBA" id="ARBA00022491"/>
    </source>
</evidence>
<dbReference type="RefSeq" id="WP_188817863.1">
    <property type="nucleotide sequence ID" value="NZ_BMOF01000048.1"/>
</dbReference>
<dbReference type="InterPro" id="IPR009061">
    <property type="entry name" value="DNA-bd_dom_put_sf"/>
</dbReference>
<keyword evidence="2" id="KW-0805">Transcription regulation</keyword>
<reference evidence="6" key="1">
    <citation type="journal article" date="2014" name="Int. J. Syst. Evol. Microbiol.">
        <title>Complete genome sequence of Corynebacterium casei LMG S-19264T (=DSM 44701T), isolated from a smear-ripened cheese.</title>
        <authorList>
            <consortium name="US DOE Joint Genome Institute (JGI-PGF)"/>
            <person name="Walter F."/>
            <person name="Albersmeier A."/>
            <person name="Kalinowski J."/>
            <person name="Ruckert C."/>
        </authorList>
    </citation>
    <scope>NUCLEOTIDE SEQUENCE</scope>
    <source>
        <strain evidence="6">JCM 14719</strain>
    </source>
</reference>
<dbReference type="Proteomes" id="UP000637720">
    <property type="component" value="Unassembled WGS sequence"/>
</dbReference>
<dbReference type="PROSITE" id="PS50937">
    <property type="entry name" value="HTH_MERR_2"/>
    <property type="match status" value="1"/>
</dbReference>
<feature type="domain" description="HTH merR-type" evidence="5">
    <location>
        <begin position="1"/>
        <end position="56"/>
    </location>
</feature>
<organism evidence="6 7">
    <name type="scientific">Calditerricola satsumensis</name>
    <dbReference type="NCBI Taxonomy" id="373054"/>
    <lineage>
        <taxon>Bacteria</taxon>
        <taxon>Bacillati</taxon>
        <taxon>Bacillota</taxon>
        <taxon>Bacilli</taxon>
        <taxon>Bacillales</taxon>
        <taxon>Bacillaceae</taxon>
        <taxon>Calditerricola</taxon>
    </lineage>
</organism>
<dbReference type="EMBL" id="BMOF01000048">
    <property type="protein sequence ID" value="GGK05734.1"/>
    <property type="molecule type" value="Genomic_DNA"/>
</dbReference>
<dbReference type="SUPFAM" id="SSF46955">
    <property type="entry name" value="Putative DNA-binding domain"/>
    <property type="match status" value="1"/>
</dbReference>
<evidence type="ECO:0000313" key="7">
    <source>
        <dbReference type="Proteomes" id="UP000637720"/>
    </source>
</evidence>
<dbReference type="InterPro" id="IPR000551">
    <property type="entry name" value="MerR-type_HTH_dom"/>
</dbReference>
<evidence type="ECO:0000256" key="4">
    <source>
        <dbReference type="ARBA" id="ARBA00023163"/>
    </source>
</evidence>
<keyword evidence="3" id="KW-0238">DNA-binding</keyword>
<accession>A0A8J3FCG2</accession>
<protein>
    <submittedName>
        <fullName evidence="6">MerR family transcriptional regulator</fullName>
    </submittedName>
</protein>
<dbReference type="PANTHER" id="PTHR30204:SF69">
    <property type="entry name" value="MERR-FAMILY TRANSCRIPTIONAL REGULATOR"/>
    <property type="match status" value="1"/>
</dbReference>
<dbReference type="AlphaFoldDB" id="A0A8J3FCG2"/>
<dbReference type="GO" id="GO:0003677">
    <property type="term" value="F:DNA binding"/>
    <property type="evidence" value="ECO:0007669"/>
    <property type="project" value="UniProtKB-KW"/>
</dbReference>